<keyword evidence="4" id="KW-0997">Cell inner membrane</keyword>
<keyword evidence="2 8" id="KW-0813">Transport</keyword>
<dbReference type="EMBL" id="CP004393">
    <property type="protein sequence ID" value="AJE46741.1"/>
    <property type="molecule type" value="Genomic_DNA"/>
</dbReference>
<dbReference type="PROSITE" id="PS50928">
    <property type="entry name" value="ABC_TM1"/>
    <property type="match status" value="2"/>
</dbReference>
<accession>A0A0B5E153</accession>
<evidence type="ECO:0000256" key="3">
    <source>
        <dbReference type="ARBA" id="ARBA00022475"/>
    </source>
</evidence>
<comment type="similarity">
    <text evidence="8">Belongs to the binding-protein-dependent transport system permease family.</text>
</comment>
<dbReference type="AlphaFoldDB" id="A0A0B5E153"/>
<evidence type="ECO:0000256" key="1">
    <source>
        <dbReference type="ARBA" id="ARBA00004429"/>
    </source>
</evidence>
<keyword evidence="12" id="KW-1185">Reference proteome</keyword>
<dbReference type="SUPFAM" id="SSF161098">
    <property type="entry name" value="MetI-like"/>
    <property type="match status" value="2"/>
</dbReference>
<evidence type="ECO:0000256" key="7">
    <source>
        <dbReference type="ARBA" id="ARBA00023136"/>
    </source>
</evidence>
<dbReference type="PANTHER" id="PTHR43357">
    <property type="entry name" value="INNER MEMBRANE ABC TRANSPORTER PERMEASE PROTEIN YDCV"/>
    <property type="match status" value="1"/>
</dbReference>
<feature type="transmembrane region" description="Helical" evidence="8">
    <location>
        <begin position="393"/>
        <end position="414"/>
    </location>
</feature>
<dbReference type="KEGG" id="cid:P73_2026"/>
<reference evidence="11 12" key="1">
    <citation type="journal article" date="2014" name="Int. J. Syst. Evol. Microbiol.">
        <title>Celeribacter indicus sp. nov., a polycyclic aromatic hydrocarbon-degrading bacterium from deep-sea sediment and reclassification of Huaishuia halophila as Celeribacter halophilus comb. nov.</title>
        <authorList>
            <person name="Lai Q."/>
            <person name="Cao J."/>
            <person name="Yuan J."/>
            <person name="Li F."/>
            <person name="Shao Z."/>
        </authorList>
    </citation>
    <scope>NUCLEOTIDE SEQUENCE [LARGE SCALE GENOMIC DNA]</scope>
    <source>
        <strain evidence="11">P73</strain>
    </source>
</reference>
<feature type="transmembrane region" description="Helical" evidence="8">
    <location>
        <begin position="562"/>
        <end position="583"/>
    </location>
</feature>
<evidence type="ECO:0000256" key="5">
    <source>
        <dbReference type="ARBA" id="ARBA00022692"/>
    </source>
</evidence>
<sequence length="597" mass="64497">MPATSMNKGPQPVDDGPVPPADGSGHGRVDGTDWLAAALAAIPSLAVVGLLLATIWLSFGEFPTDGAGTVLTLDHWRALFASPEVATMARNTLSFSLQSLAWALILGVTLAWIVQRTDVGGRRLTYALVTVGVLLPGFFTAMAYMYLLHPRIGTINTLLAALTGSRDTVINVVSIPGMAAIQGLSMSPIVFVLMAGSIANMDGALESAARVHGASAWRAVRLITLPMMKAALAGAAFYVAAISVATLDVPLIIGLQDKILVFSTYLYVQTQSLEGTEQYSIAAAFATLLIAGALVLSWAYARIIAQARRYEVISGKAQPPRQIALGRMRPLARLFVAAYLVAVVILPIVVLIWVSLLPYLQPVSQFALDNAGLGNYRALPWDLIARGIRNTGLLVLTAPAAAVLFSLVFTWLVLRSKLRWRAAFDYIAFLPHAVPTVIFAFVTLLVVVRYRPLGLDLYGSVAVLFILYVIVMLSFGTRITNAAWVQVNRELEEAAYVSGATVRGMTLRVLLPIMAPSLLMAWLWLVMFVFRELTVATLLLSRTNITLPVVIWTNWATGQQTMAAAITVVMIAVMTPLVAIYLLRFGNMIQAEKPLTH</sequence>
<dbReference type="InterPro" id="IPR000515">
    <property type="entry name" value="MetI-like"/>
</dbReference>
<dbReference type="PANTHER" id="PTHR43357:SF4">
    <property type="entry name" value="INNER MEMBRANE ABC TRANSPORTER PERMEASE PROTEIN YDCV"/>
    <property type="match status" value="1"/>
</dbReference>
<feature type="domain" description="ABC transmembrane type-1" evidence="10">
    <location>
        <begin position="388"/>
        <end position="579"/>
    </location>
</feature>
<feature type="transmembrane region" description="Helical" evidence="8">
    <location>
        <begin position="331"/>
        <end position="356"/>
    </location>
</feature>
<evidence type="ECO:0000313" key="11">
    <source>
        <dbReference type="EMBL" id="AJE46741.1"/>
    </source>
</evidence>
<proteinExistence type="inferred from homology"/>
<feature type="transmembrane region" description="Helical" evidence="8">
    <location>
        <begin position="126"/>
        <end position="148"/>
    </location>
</feature>
<feature type="transmembrane region" description="Helical" evidence="8">
    <location>
        <begin position="168"/>
        <end position="193"/>
    </location>
</feature>
<dbReference type="HOGENOM" id="CLU_021838_2_1_5"/>
<keyword evidence="3" id="KW-1003">Cell membrane</keyword>
<organism evidence="11 12">
    <name type="scientific">Celeribacter indicus</name>
    <dbReference type="NCBI Taxonomy" id="1208324"/>
    <lineage>
        <taxon>Bacteria</taxon>
        <taxon>Pseudomonadati</taxon>
        <taxon>Pseudomonadota</taxon>
        <taxon>Alphaproteobacteria</taxon>
        <taxon>Rhodobacterales</taxon>
        <taxon>Roseobacteraceae</taxon>
        <taxon>Celeribacter</taxon>
    </lineage>
</organism>
<dbReference type="CDD" id="cd06261">
    <property type="entry name" value="TM_PBP2"/>
    <property type="match status" value="2"/>
</dbReference>
<comment type="subcellular location">
    <subcellularLocation>
        <location evidence="1">Cell inner membrane</location>
        <topology evidence="1">Multi-pass membrane protein</topology>
    </subcellularLocation>
    <subcellularLocation>
        <location evidence="8">Cell membrane</location>
        <topology evidence="8">Multi-pass membrane protein</topology>
    </subcellularLocation>
</comment>
<dbReference type="Proteomes" id="UP000031521">
    <property type="component" value="Chromosome"/>
</dbReference>
<protein>
    <submittedName>
        <fullName evidence="11">Binding-protein-dependent transport system inner membrane protein</fullName>
    </submittedName>
</protein>
<feature type="transmembrane region" description="Helical" evidence="8">
    <location>
        <begin position="230"/>
        <end position="253"/>
    </location>
</feature>
<dbReference type="Pfam" id="PF00528">
    <property type="entry name" value="BPD_transp_1"/>
    <property type="match status" value="2"/>
</dbReference>
<dbReference type="Gene3D" id="1.10.3720.10">
    <property type="entry name" value="MetI-like"/>
    <property type="match status" value="2"/>
</dbReference>
<keyword evidence="6 8" id="KW-1133">Transmembrane helix</keyword>
<evidence type="ECO:0000256" key="4">
    <source>
        <dbReference type="ARBA" id="ARBA00022519"/>
    </source>
</evidence>
<feature type="transmembrane region" description="Helical" evidence="8">
    <location>
        <begin position="95"/>
        <end position="114"/>
    </location>
</feature>
<keyword evidence="7 8" id="KW-0472">Membrane</keyword>
<feature type="transmembrane region" description="Helical" evidence="8">
    <location>
        <begin position="34"/>
        <end position="59"/>
    </location>
</feature>
<evidence type="ECO:0000256" key="2">
    <source>
        <dbReference type="ARBA" id="ARBA00022448"/>
    </source>
</evidence>
<feature type="domain" description="ABC transmembrane type-1" evidence="10">
    <location>
        <begin position="89"/>
        <end position="300"/>
    </location>
</feature>
<evidence type="ECO:0000256" key="9">
    <source>
        <dbReference type="SAM" id="MobiDB-lite"/>
    </source>
</evidence>
<feature type="transmembrane region" description="Helical" evidence="8">
    <location>
        <begin position="426"/>
        <end position="451"/>
    </location>
</feature>
<dbReference type="GO" id="GO:0005886">
    <property type="term" value="C:plasma membrane"/>
    <property type="evidence" value="ECO:0007669"/>
    <property type="project" value="UniProtKB-SubCell"/>
</dbReference>
<evidence type="ECO:0000256" key="8">
    <source>
        <dbReference type="RuleBase" id="RU363032"/>
    </source>
</evidence>
<feature type="transmembrane region" description="Helical" evidence="8">
    <location>
        <begin position="509"/>
        <end position="530"/>
    </location>
</feature>
<gene>
    <name evidence="11" type="ORF">P73_2026</name>
</gene>
<feature type="region of interest" description="Disordered" evidence="9">
    <location>
        <begin position="1"/>
        <end position="26"/>
    </location>
</feature>
<feature type="transmembrane region" description="Helical" evidence="8">
    <location>
        <begin position="279"/>
        <end position="301"/>
    </location>
</feature>
<feature type="transmembrane region" description="Helical" evidence="8">
    <location>
        <begin position="457"/>
        <end position="476"/>
    </location>
</feature>
<dbReference type="InterPro" id="IPR035906">
    <property type="entry name" value="MetI-like_sf"/>
</dbReference>
<dbReference type="STRING" id="1208324.P73_2026"/>
<evidence type="ECO:0000259" key="10">
    <source>
        <dbReference type="PROSITE" id="PS50928"/>
    </source>
</evidence>
<keyword evidence="5 8" id="KW-0812">Transmembrane</keyword>
<dbReference type="GO" id="GO:0055085">
    <property type="term" value="P:transmembrane transport"/>
    <property type="evidence" value="ECO:0007669"/>
    <property type="project" value="InterPro"/>
</dbReference>
<evidence type="ECO:0000256" key="6">
    <source>
        <dbReference type="ARBA" id="ARBA00022989"/>
    </source>
</evidence>
<name>A0A0B5E153_9RHOB</name>
<evidence type="ECO:0000313" key="12">
    <source>
        <dbReference type="Proteomes" id="UP000031521"/>
    </source>
</evidence>